<comment type="caution">
    <text evidence="1">The sequence shown here is derived from an EMBL/GenBank/DDBJ whole genome shotgun (WGS) entry which is preliminary data.</text>
</comment>
<dbReference type="EMBL" id="LAZR01052443">
    <property type="protein sequence ID" value="KKK82945.1"/>
    <property type="molecule type" value="Genomic_DNA"/>
</dbReference>
<gene>
    <name evidence="1" type="ORF">LCGC14_2798310</name>
</gene>
<reference evidence="1" key="1">
    <citation type="journal article" date="2015" name="Nature">
        <title>Complex archaea that bridge the gap between prokaryotes and eukaryotes.</title>
        <authorList>
            <person name="Spang A."/>
            <person name="Saw J.H."/>
            <person name="Jorgensen S.L."/>
            <person name="Zaremba-Niedzwiedzka K."/>
            <person name="Martijn J."/>
            <person name="Lind A.E."/>
            <person name="van Eijk R."/>
            <person name="Schleper C."/>
            <person name="Guy L."/>
            <person name="Ettema T.J."/>
        </authorList>
    </citation>
    <scope>NUCLEOTIDE SEQUENCE</scope>
</reference>
<organism evidence="1">
    <name type="scientific">marine sediment metagenome</name>
    <dbReference type="NCBI Taxonomy" id="412755"/>
    <lineage>
        <taxon>unclassified sequences</taxon>
        <taxon>metagenomes</taxon>
        <taxon>ecological metagenomes</taxon>
    </lineage>
</organism>
<accession>A0A0F8ZAK9</accession>
<evidence type="ECO:0000313" key="1">
    <source>
        <dbReference type="EMBL" id="KKK82945.1"/>
    </source>
</evidence>
<sequence>MKIILVCFWVVVASLAMANPVFAKVSSTGKGEVYYSSKYFGPSAEEERVAIEAAKYNAIEVYVGRVGQEKVQLLKSNRDKIRNNLEDLLLDVRPRPKRVDESSRRLVVQVRVDIDDDLLNVLLSENDSNRVSENISFVFVAREKNQGSGVDNYKVSTVNGVNIVMSGIFSGAGFQVMDAAELQDETGDFLIDINAFKRDYA</sequence>
<feature type="non-terminal residue" evidence="1">
    <location>
        <position position="201"/>
    </location>
</feature>
<name>A0A0F8ZAK9_9ZZZZ</name>
<dbReference type="AlphaFoldDB" id="A0A0F8ZAK9"/>
<protein>
    <submittedName>
        <fullName evidence="1">Uncharacterized protein</fullName>
    </submittedName>
</protein>
<proteinExistence type="predicted"/>